<dbReference type="InterPro" id="IPR036249">
    <property type="entry name" value="Thioredoxin-like_sf"/>
</dbReference>
<reference evidence="1 2" key="1">
    <citation type="submission" date="2019-06" db="EMBL/GenBank/DDBJ databases">
        <title>Complete genome sequence of Antarcticibacterium flavum KCTC 52984T from an Antarctic marine sediment.</title>
        <authorList>
            <person name="Lee Y.M."/>
            <person name="Shin S.C."/>
        </authorList>
    </citation>
    <scope>NUCLEOTIDE SEQUENCE [LARGE SCALE GENOMIC DNA]</scope>
    <source>
        <strain evidence="1 2">KCTC 52984</strain>
    </source>
</reference>
<sequence>MGFFDKMFKSERDIAKDEIKKVPWTQLTDEETLDEIAELSNETPVAILKHSTSCGISRMVLRQFEQEYNIEEGKIKLYFLDLLNYRSVSNRIAAKFNVPHESPQLIIIKEGKVVYDASHSEVGAASLSQFVA</sequence>
<dbReference type="KEGG" id="afla:FHG64_16480"/>
<proteinExistence type="predicted"/>
<dbReference type="InterPro" id="IPR022551">
    <property type="entry name" value="BrxC"/>
</dbReference>
<evidence type="ECO:0000313" key="1">
    <source>
        <dbReference type="EMBL" id="QCY70861.1"/>
    </source>
</evidence>
<organism evidence="1 2">
    <name type="scientific">Antarcticibacterium flavum</name>
    <dbReference type="NCBI Taxonomy" id="2058175"/>
    <lineage>
        <taxon>Bacteria</taxon>
        <taxon>Pseudomonadati</taxon>
        <taxon>Bacteroidota</taxon>
        <taxon>Flavobacteriia</taxon>
        <taxon>Flavobacteriales</taxon>
        <taxon>Flavobacteriaceae</taxon>
        <taxon>Antarcticibacterium</taxon>
    </lineage>
</organism>
<dbReference type="NCBIfam" id="TIGR04019">
    <property type="entry name" value="B_thiol_YtxJ"/>
    <property type="match status" value="1"/>
</dbReference>
<dbReference type="Proteomes" id="UP000309016">
    <property type="component" value="Chromosome"/>
</dbReference>
<dbReference type="SUPFAM" id="SSF52833">
    <property type="entry name" value="Thioredoxin-like"/>
    <property type="match status" value="1"/>
</dbReference>
<dbReference type="Pfam" id="PF11009">
    <property type="entry name" value="BrxC"/>
    <property type="match status" value="1"/>
</dbReference>
<accession>A0A5B7X895</accession>
<dbReference type="EMBL" id="CP040812">
    <property type="protein sequence ID" value="QCY70861.1"/>
    <property type="molecule type" value="Genomic_DNA"/>
</dbReference>
<name>A0A5B7X895_9FLAO</name>
<dbReference type="Gene3D" id="3.40.30.10">
    <property type="entry name" value="Glutaredoxin"/>
    <property type="match status" value="1"/>
</dbReference>
<protein>
    <submittedName>
        <fullName evidence="1">Bacillithiol system redox-active protein YtxJ</fullName>
    </submittedName>
</protein>
<dbReference type="AlphaFoldDB" id="A0A5B7X895"/>
<keyword evidence="2" id="KW-1185">Reference proteome</keyword>
<dbReference type="RefSeq" id="WP_139067419.1">
    <property type="nucleotide sequence ID" value="NZ_CP040812.1"/>
</dbReference>
<evidence type="ECO:0000313" key="2">
    <source>
        <dbReference type="Proteomes" id="UP000309016"/>
    </source>
</evidence>
<dbReference type="OrthoDB" id="677051at2"/>
<gene>
    <name evidence="1" type="primary">ytxJ</name>
    <name evidence="1" type="ORF">FHG64_16480</name>
</gene>